<dbReference type="InterPro" id="IPR050128">
    <property type="entry name" value="Sulfate_adenylyltrnsfr_sub2"/>
</dbReference>
<dbReference type="Pfam" id="PF01507">
    <property type="entry name" value="PAPS_reduct"/>
    <property type="match status" value="1"/>
</dbReference>
<gene>
    <name evidence="2" type="ORF">SAMN04515674_101443</name>
</gene>
<dbReference type="EMBL" id="FOXH01000001">
    <property type="protein sequence ID" value="SFP12903.1"/>
    <property type="molecule type" value="Genomic_DNA"/>
</dbReference>
<evidence type="ECO:0000259" key="1">
    <source>
        <dbReference type="Pfam" id="PF01507"/>
    </source>
</evidence>
<evidence type="ECO:0000313" key="2">
    <source>
        <dbReference type="EMBL" id="SFP12903.1"/>
    </source>
</evidence>
<dbReference type="InterPro" id="IPR014729">
    <property type="entry name" value="Rossmann-like_a/b/a_fold"/>
</dbReference>
<dbReference type="GO" id="GO:0003824">
    <property type="term" value="F:catalytic activity"/>
    <property type="evidence" value="ECO:0007669"/>
    <property type="project" value="InterPro"/>
</dbReference>
<protein>
    <submittedName>
        <fullName evidence="2">Phosphoadenosine phosphosulfate reductase family protein</fullName>
    </submittedName>
</protein>
<sequence length="310" mass="36324">MKVIVTLSGGKDSTATLILALNKFNRSNLIFLFCDTGWEHEITYKYLDYLEERFGINIIRTRSYKFDSLVDLAKKKGRFPSTKSRFCTEELKVKPMIDFILDQVNDNILVLQGIRAEESHKRATMPKNCEFFKFYFEPYTYDKNGRGKYYTYRKADVISFCKEYVHDVDRPIIDWSESDVFAFLEANFTERNKLYDMGFHRVGCFPCIMCGKEEFKLIVKNFPAWIQGLAKQEEQIGASFFPPKYIPKTYCSIQKEIFDKRSGKSRLVFIPTVTDVAKYVFTRAYSRNKKMRDKTLSLFGCSNNLNPCEV</sequence>
<dbReference type="PANTHER" id="PTHR43196">
    <property type="entry name" value="SULFATE ADENYLYLTRANSFERASE SUBUNIT 2"/>
    <property type="match status" value="1"/>
</dbReference>
<reference evidence="2 3" key="1">
    <citation type="submission" date="2016-10" db="EMBL/GenBank/DDBJ databases">
        <authorList>
            <person name="de Groot N.N."/>
        </authorList>
    </citation>
    <scope>NUCLEOTIDE SEQUENCE [LARGE SCALE GENOMIC DNA]</scope>
    <source>
        <strain evidence="3">E92,LMG 26720,CCM 7988</strain>
    </source>
</reference>
<dbReference type="SUPFAM" id="SSF52402">
    <property type="entry name" value="Adenine nucleotide alpha hydrolases-like"/>
    <property type="match status" value="1"/>
</dbReference>
<dbReference type="RefSeq" id="WP_092011379.1">
    <property type="nucleotide sequence ID" value="NZ_FOXH01000001.1"/>
</dbReference>
<dbReference type="STRING" id="1079859.SAMN04515674_101443"/>
<evidence type="ECO:0000313" key="3">
    <source>
        <dbReference type="Proteomes" id="UP000199306"/>
    </source>
</evidence>
<name>A0A1I5MTL3_9BACT</name>
<dbReference type="OrthoDB" id="9774475at2"/>
<dbReference type="PANTHER" id="PTHR43196:SF2">
    <property type="entry name" value="PHOSPHOADENOSINE PHOSPHOSULFATE REDUCTASE"/>
    <property type="match status" value="1"/>
</dbReference>
<proteinExistence type="predicted"/>
<accession>A0A1I5MTL3</accession>
<dbReference type="Proteomes" id="UP000199306">
    <property type="component" value="Unassembled WGS sequence"/>
</dbReference>
<keyword evidence="3" id="KW-1185">Reference proteome</keyword>
<dbReference type="AlphaFoldDB" id="A0A1I5MTL3"/>
<feature type="domain" description="Phosphoadenosine phosphosulphate reductase" evidence="1">
    <location>
        <begin position="3"/>
        <end position="208"/>
    </location>
</feature>
<dbReference type="InterPro" id="IPR002500">
    <property type="entry name" value="PAPS_reduct_dom"/>
</dbReference>
<dbReference type="Gene3D" id="3.40.50.620">
    <property type="entry name" value="HUPs"/>
    <property type="match status" value="1"/>
</dbReference>
<organism evidence="2 3">
    <name type="scientific">Pseudarcicella hirudinis</name>
    <dbReference type="NCBI Taxonomy" id="1079859"/>
    <lineage>
        <taxon>Bacteria</taxon>
        <taxon>Pseudomonadati</taxon>
        <taxon>Bacteroidota</taxon>
        <taxon>Cytophagia</taxon>
        <taxon>Cytophagales</taxon>
        <taxon>Flectobacillaceae</taxon>
        <taxon>Pseudarcicella</taxon>
    </lineage>
</organism>